<dbReference type="EMBL" id="CP000804">
    <property type="protein sequence ID" value="ABU60355.1"/>
    <property type="molecule type" value="Genomic_DNA"/>
</dbReference>
<feature type="transmembrane region" description="Helical" evidence="1">
    <location>
        <begin position="30"/>
        <end position="54"/>
    </location>
</feature>
<dbReference type="Proteomes" id="UP000000263">
    <property type="component" value="Chromosome"/>
</dbReference>
<sequence>MRRHAVIQAPYSPTAVVREVRAAPAQSIRLYWMLFTVSMLVFSTLLVALTALLLTPSTSLTPLEAEIIRAAVESRLDETFDDPLIEVTPGVFVRSSNIRGFRLNGKVYYYYIEGERNFDPLSRGAVDHNDVDVVLRDLTGSQPLVVYRLRT</sequence>
<name>A7NS09_ROSCS</name>
<organism evidence="2 3">
    <name type="scientific">Roseiflexus castenholzii (strain DSM 13941 / HLO8)</name>
    <dbReference type="NCBI Taxonomy" id="383372"/>
    <lineage>
        <taxon>Bacteria</taxon>
        <taxon>Bacillati</taxon>
        <taxon>Chloroflexota</taxon>
        <taxon>Chloroflexia</taxon>
        <taxon>Chloroflexales</taxon>
        <taxon>Roseiflexineae</taxon>
        <taxon>Roseiflexaceae</taxon>
        <taxon>Roseiflexus</taxon>
    </lineage>
</organism>
<keyword evidence="1" id="KW-1133">Transmembrane helix</keyword>
<accession>A7NS09</accession>
<reference evidence="2 3" key="1">
    <citation type="submission" date="2007-08" db="EMBL/GenBank/DDBJ databases">
        <title>Complete sequence of Roseiflexus castenholzii DSM 13941.</title>
        <authorList>
            <consortium name="US DOE Joint Genome Institute"/>
            <person name="Copeland A."/>
            <person name="Lucas S."/>
            <person name="Lapidus A."/>
            <person name="Barry K."/>
            <person name="Glavina del Rio T."/>
            <person name="Dalin E."/>
            <person name="Tice H."/>
            <person name="Pitluck S."/>
            <person name="Thompson L.S."/>
            <person name="Brettin T."/>
            <person name="Bruce D."/>
            <person name="Detter J.C."/>
            <person name="Han C."/>
            <person name="Tapia R."/>
            <person name="Schmutz J."/>
            <person name="Larimer F."/>
            <person name="Land M."/>
            <person name="Hauser L."/>
            <person name="Kyrpides N."/>
            <person name="Mikhailova N."/>
            <person name="Bryant D.A."/>
            <person name="Hanada S."/>
            <person name="Tsukatani Y."/>
            <person name="Richardson P."/>
        </authorList>
    </citation>
    <scope>NUCLEOTIDE SEQUENCE [LARGE SCALE GENOMIC DNA]</scope>
    <source>
        <strain evidence="3">DSM 13941 / HLO8</strain>
    </source>
</reference>
<evidence type="ECO:0000313" key="3">
    <source>
        <dbReference type="Proteomes" id="UP000000263"/>
    </source>
</evidence>
<dbReference type="HOGENOM" id="CLU_150049_0_0_0"/>
<dbReference type="OrthoDB" id="163011at2"/>
<evidence type="ECO:0000313" key="2">
    <source>
        <dbReference type="EMBL" id="ABU60355.1"/>
    </source>
</evidence>
<gene>
    <name evidence="2" type="ordered locus">Rcas_4331</name>
</gene>
<dbReference type="eggNOG" id="ENOG502ZWCT">
    <property type="taxonomic scope" value="Bacteria"/>
</dbReference>
<evidence type="ECO:0000256" key="1">
    <source>
        <dbReference type="SAM" id="Phobius"/>
    </source>
</evidence>
<keyword evidence="1" id="KW-0812">Transmembrane</keyword>
<proteinExistence type="predicted"/>
<keyword evidence="3" id="KW-1185">Reference proteome</keyword>
<protein>
    <submittedName>
        <fullName evidence="2">Uncharacterized protein</fullName>
    </submittedName>
</protein>
<dbReference type="KEGG" id="rca:Rcas_4331"/>
<keyword evidence="1" id="KW-0472">Membrane</keyword>
<dbReference type="AlphaFoldDB" id="A7NS09"/>